<accession>A0A943I2K7</accession>
<reference evidence="2" key="1">
    <citation type="submission" date="2021-02" db="EMBL/GenBank/DDBJ databases">
        <title>Infant gut strain persistence is associated with maternal origin, phylogeny, and functional potential including surface adhesion and iron acquisition.</title>
        <authorList>
            <person name="Lou Y.C."/>
        </authorList>
    </citation>
    <scope>NUCLEOTIDE SEQUENCE</scope>
    <source>
        <strain evidence="2">L3_106_000M1_dasL3_106_000M1_concoct_15</strain>
    </source>
</reference>
<dbReference type="Gene3D" id="3.30.565.10">
    <property type="entry name" value="Histidine kinase-like ATPase, C-terminal domain"/>
    <property type="match status" value="1"/>
</dbReference>
<dbReference type="InterPro" id="IPR036890">
    <property type="entry name" value="HATPase_C_sf"/>
</dbReference>
<name>A0A943I2K7_9FIRM</name>
<feature type="domain" description="Histidine kinase/HSP90-like ATPase" evidence="1">
    <location>
        <begin position="19"/>
        <end position="140"/>
    </location>
</feature>
<dbReference type="GO" id="GO:0005524">
    <property type="term" value="F:ATP binding"/>
    <property type="evidence" value="ECO:0007669"/>
    <property type="project" value="UniProtKB-KW"/>
</dbReference>
<comment type="caution">
    <text evidence="2">The sequence shown here is derived from an EMBL/GenBank/DDBJ whole genome shotgun (WGS) entry which is preliminary data.</text>
</comment>
<dbReference type="InterPro" id="IPR003594">
    <property type="entry name" value="HATPase_dom"/>
</dbReference>
<proteinExistence type="predicted"/>
<evidence type="ECO:0000259" key="1">
    <source>
        <dbReference type="Pfam" id="PF13581"/>
    </source>
</evidence>
<dbReference type="SUPFAM" id="SSF55874">
    <property type="entry name" value="ATPase domain of HSP90 chaperone/DNA topoisomerase II/histidine kinase"/>
    <property type="match status" value="1"/>
</dbReference>
<dbReference type="Pfam" id="PF13581">
    <property type="entry name" value="HATPase_c_2"/>
    <property type="match status" value="1"/>
</dbReference>
<dbReference type="AlphaFoldDB" id="A0A943I2K7"/>
<sequence>MRRAADVEKEYPVVKGDFERAGAASISIKEMLQQLGLSPELIRRIAIGTYEGEINCLIHGGGGKVLADFSPKAIIVRVIDHGPGIPDVQKAMQEGWSTASEEIRAKGFGAGMGLPNMKKVSDAFEIQTKVGEGTTVIMTFLCQ</sequence>
<evidence type="ECO:0000313" key="3">
    <source>
        <dbReference type="Proteomes" id="UP000754226"/>
    </source>
</evidence>
<gene>
    <name evidence="2" type="ORF">KHX13_06755</name>
</gene>
<keyword evidence="2" id="KW-0067">ATP-binding</keyword>
<evidence type="ECO:0000313" key="2">
    <source>
        <dbReference type="EMBL" id="MBS5520009.1"/>
    </source>
</evidence>
<keyword evidence="2" id="KW-0547">Nucleotide-binding</keyword>
<protein>
    <submittedName>
        <fullName evidence="2">ATP-binding protein</fullName>
    </submittedName>
</protein>
<dbReference type="Proteomes" id="UP000754226">
    <property type="component" value="Unassembled WGS sequence"/>
</dbReference>
<organism evidence="2 3">
    <name type="scientific">Acidaminococcus intestini</name>
    <dbReference type="NCBI Taxonomy" id="187327"/>
    <lineage>
        <taxon>Bacteria</taxon>
        <taxon>Bacillati</taxon>
        <taxon>Bacillota</taxon>
        <taxon>Negativicutes</taxon>
        <taxon>Acidaminococcales</taxon>
        <taxon>Acidaminococcaceae</taxon>
        <taxon>Acidaminococcus</taxon>
    </lineage>
</organism>
<dbReference type="EMBL" id="JAGZCZ010000007">
    <property type="protein sequence ID" value="MBS5520009.1"/>
    <property type="molecule type" value="Genomic_DNA"/>
</dbReference>